<name>A0ABQ0A8F4_9GAMM</name>
<dbReference type="EMBL" id="BAABWN010000005">
    <property type="protein sequence ID" value="GAA6167921.1"/>
    <property type="molecule type" value="Genomic_DNA"/>
</dbReference>
<proteinExistence type="predicted"/>
<protein>
    <submittedName>
        <fullName evidence="2">Low molecular weight phosphatase family protein</fullName>
    </submittedName>
</protein>
<accession>A0ABQ0A8F4</accession>
<organism evidence="2 3">
    <name type="scientific">Sessilibacter corallicola</name>
    <dbReference type="NCBI Taxonomy" id="2904075"/>
    <lineage>
        <taxon>Bacteria</taxon>
        <taxon>Pseudomonadati</taxon>
        <taxon>Pseudomonadota</taxon>
        <taxon>Gammaproteobacteria</taxon>
        <taxon>Cellvibrionales</taxon>
        <taxon>Cellvibrionaceae</taxon>
        <taxon>Sessilibacter</taxon>
    </lineage>
</organism>
<dbReference type="InterPro" id="IPR036196">
    <property type="entry name" value="Ptyr_pPase_sf"/>
</dbReference>
<gene>
    <name evidence="2" type="ORF">NBRC116591_17320</name>
</gene>
<dbReference type="InterPro" id="IPR023485">
    <property type="entry name" value="Ptyr_pPase"/>
</dbReference>
<comment type="caution">
    <text evidence="2">The sequence shown here is derived from an EMBL/GenBank/DDBJ whole genome shotgun (WGS) entry which is preliminary data.</text>
</comment>
<dbReference type="RefSeq" id="WP_353302587.1">
    <property type="nucleotide sequence ID" value="NZ_BAABWN010000005.1"/>
</dbReference>
<dbReference type="SUPFAM" id="SSF52788">
    <property type="entry name" value="Phosphotyrosine protein phosphatases I"/>
    <property type="match status" value="1"/>
</dbReference>
<evidence type="ECO:0000259" key="1">
    <source>
        <dbReference type="SMART" id="SM00226"/>
    </source>
</evidence>
<evidence type="ECO:0000313" key="3">
    <source>
        <dbReference type="Proteomes" id="UP001465153"/>
    </source>
</evidence>
<reference evidence="2 3" key="1">
    <citation type="submission" date="2024-04" db="EMBL/GenBank/DDBJ databases">
        <title>Draft genome sequence of Sessilibacter corallicola NBRC 116591.</title>
        <authorList>
            <person name="Miyakawa T."/>
            <person name="Kusuya Y."/>
            <person name="Miura T."/>
        </authorList>
    </citation>
    <scope>NUCLEOTIDE SEQUENCE [LARGE SCALE GENOMIC DNA]</scope>
    <source>
        <strain evidence="2 3">KU-00831-HH</strain>
    </source>
</reference>
<dbReference type="Proteomes" id="UP001465153">
    <property type="component" value="Unassembled WGS sequence"/>
</dbReference>
<sequence>MNRLLFLCTGNYYRSRFAEQYFNHHADAMNLPWRAYSMGLLRDMQNGPNIGPISNHTLDYLTTLGIDWDDSRYPESVEQEHFDQYDRVIAASRDEHYPMMQEHFQHLADDIEYFEVEDLHIESSELALPKLVAALDRLLEEIQVA</sequence>
<evidence type="ECO:0000313" key="2">
    <source>
        <dbReference type="EMBL" id="GAA6167921.1"/>
    </source>
</evidence>
<dbReference type="SMART" id="SM00226">
    <property type="entry name" value="LMWPc"/>
    <property type="match status" value="1"/>
</dbReference>
<keyword evidence="3" id="KW-1185">Reference proteome</keyword>
<feature type="domain" description="Phosphotyrosine protein phosphatase I" evidence="1">
    <location>
        <begin position="2"/>
        <end position="141"/>
    </location>
</feature>
<dbReference type="Gene3D" id="3.40.50.2300">
    <property type="match status" value="1"/>
</dbReference>
<dbReference type="Pfam" id="PF01451">
    <property type="entry name" value="LMWPc"/>
    <property type="match status" value="1"/>
</dbReference>